<dbReference type="EMBL" id="AMCV02000022">
    <property type="protein sequence ID" value="TDZ18775.1"/>
    <property type="molecule type" value="Genomic_DNA"/>
</dbReference>
<dbReference type="InterPro" id="IPR057683">
    <property type="entry name" value="DUF7923"/>
</dbReference>
<gene>
    <name evidence="4" type="ORF">Cob_v008041</name>
</gene>
<evidence type="ECO:0000256" key="1">
    <source>
        <dbReference type="PROSITE-ProRule" id="PRU00723"/>
    </source>
</evidence>
<dbReference type="Pfam" id="PF25543">
    <property type="entry name" value="zf-CCCH_tandem"/>
    <property type="match status" value="1"/>
</dbReference>
<keyword evidence="5" id="KW-1185">Reference proteome</keyword>
<feature type="domain" description="C3H1-type" evidence="3">
    <location>
        <begin position="409"/>
        <end position="431"/>
    </location>
</feature>
<dbReference type="PANTHER" id="PTHR37543:SF1">
    <property type="entry name" value="CCCH ZINC FINGER DNA BINDING PROTEIN (AFU_ORTHOLOGUE AFUA_5G12760)"/>
    <property type="match status" value="1"/>
</dbReference>
<keyword evidence="1" id="KW-0479">Metal-binding</keyword>
<keyword evidence="1" id="KW-0863">Zinc-finger</keyword>
<feature type="compositionally biased region" description="Pro residues" evidence="2">
    <location>
        <begin position="282"/>
        <end position="300"/>
    </location>
</feature>
<feature type="compositionally biased region" description="Polar residues" evidence="2">
    <location>
        <begin position="323"/>
        <end position="334"/>
    </location>
</feature>
<feature type="zinc finger region" description="C3H1-type" evidence="1">
    <location>
        <begin position="409"/>
        <end position="431"/>
    </location>
</feature>
<feature type="compositionally biased region" description="Low complexity" evidence="2">
    <location>
        <begin position="335"/>
        <end position="350"/>
    </location>
</feature>
<name>A0A484FMA0_COLOR</name>
<dbReference type="InterPro" id="IPR000571">
    <property type="entry name" value="Znf_CCCH"/>
</dbReference>
<dbReference type="GO" id="GO:0008270">
    <property type="term" value="F:zinc ion binding"/>
    <property type="evidence" value="ECO:0007669"/>
    <property type="project" value="UniProtKB-KW"/>
</dbReference>
<dbReference type="OrthoDB" id="2270193at2759"/>
<reference evidence="5" key="1">
    <citation type="journal article" date="2013" name="New Phytol.">
        <title>Comparative genomic and transcriptomic analyses reveal the hemibiotrophic stage shift of Colletotrichum fungi.</title>
        <authorList>
            <person name="Gan P."/>
            <person name="Ikeda K."/>
            <person name="Irieda H."/>
            <person name="Narusaka M."/>
            <person name="O'Connell R.J."/>
            <person name="Narusaka Y."/>
            <person name="Takano Y."/>
            <person name="Kubo Y."/>
            <person name="Shirasu K."/>
        </authorList>
    </citation>
    <scope>NUCLEOTIDE SEQUENCE [LARGE SCALE GENOMIC DNA]</scope>
    <source>
        <strain evidence="5">104-T / ATCC 96160 / CBS 514.97 / LARS 414 / MAFF 240422</strain>
    </source>
</reference>
<dbReference type="InterPro" id="IPR057654">
    <property type="entry name" value="Znf-CCCH_tandem"/>
</dbReference>
<dbReference type="PANTHER" id="PTHR37543">
    <property type="entry name" value="CCCH ZINC FINGER DNA BINDING PROTEIN (AFU_ORTHOLOGUE AFUA_5G12760)"/>
    <property type="match status" value="1"/>
</dbReference>
<dbReference type="PROSITE" id="PS50103">
    <property type="entry name" value="ZF_C3H1"/>
    <property type="match status" value="1"/>
</dbReference>
<dbReference type="AlphaFoldDB" id="A0A484FMA0"/>
<dbReference type="Pfam" id="PF25542">
    <property type="entry name" value="zf-CCCH_12"/>
    <property type="match status" value="1"/>
</dbReference>
<organism evidence="4 5">
    <name type="scientific">Colletotrichum orbiculare (strain 104-T / ATCC 96160 / CBS 514.97 / LARS 414 / MAFF 240422)</name>
    <name type="common">Cucumber anthracnose fungus</name>
    <name type="synonym">Colletotrichum lagenarium</name>
    <dbReference type="NCBI Taxonomy" id="1213857"/>
    <lineage>
        <taxon>Eukaryota</taxon>
        <taxon>Fungi</taxon>
        <taxon>Dikarya</taxon>
        <taxon>Ascomycota</taxon>
        <taxon>Pezizomycotina</taxon>
        <taxon>Sordariomycetes</taxon>
        <taxon>Hypocreomycetidae</taxon>
        <taxon>Glomerellales</taxon>
        <taxon>Glomerellaceae</taxon>
        <taxon>Colletotrichum</taxon>
        <taxon>Colletotrichum orbiculare species complex</taxon>
    </lineage>
</organism>
<dbReference type="Pfam" id="PF25540">
    <property type="entry name" value="DUF7923"/>
    <property type="match status" value="1"/>
</dbReference>
<dbReference type="STRING" id="1213857.A0A484FMA0"/>
<protein>
    <recommendedName>
        <fullName evidence="3">C3H1-type domain-containing protein</fullName>
    </recommendedName>
</protein>
<evidence type="ECO:0000256" key="2">
    <source>
        <dbReference type="SAM" id="MobiDB-lite"/>
    </source>
</evidence>
<evidence type="ECO:0000313" key="5">
    <source>
        <dbReference type="Proteomes" id="UP000014480"/>
    </source>
</evidence>
<sequence length="516" mass="58009">MDSSGDLSKYVQQLEVFRHNDFNRDQMIQDILRRYDQLQRQYLEKCDDYSNEVESRRMWQTKAQNLGAQVTSLSKANESNPFVFAIIDGDGAVFQDALLKRGADGGAEAGYLLWNEIKTYITEAYPEAASEDWSIVVQVVLNLDGLAKKLHALGIIANTALERTLADFGRGFGRAQPLFSFVDVGAGKESADHKIREMLRLMVRITQCKHVFFGPCHDNGYLPVLEPYKLDPKVSSRLTLIETTPAEEGFKRLGFHRIPLKTVFRTEKLPDRIYVERPIETLPPPVKIKPLPPPPPPAPVAQPSAPRPTTQPATNGDGGALLRSNTSDSQQSLVTTATSSGGTPTPTTSTWSFVTKSTARTIDISTKKPASRKYYLLNANSERVDEPLARPDPAAEKRFKERSAKYGNFCNNYHIQGVCRNDACTYQHGERLKGGELLVLRQKSRGIPCNHGSDCTDASCMQGHHCRWLKNCELSGCRFKIFHNVDPKPRLKAYEDGSIEILNEYAHERMKPRRRR</sequence>
<comment type="caution">
    <text evidence="4">The sequence shown here is derived from an EMBL/GenBank/DDBJ whole genome shotgun (WGS) entry which is preliminary data.</text>
</comment>
<reference evidence="5" key="2">
    <citation type="journal article" date="2019" name="Mol. Plant Microbe Interact.">
        <title>Genome sequence resources for four phytopathogenic fungi from the Colletotrichum orbiculare species complex.</title>
        <authorList>
            <person name="Gan P."/>
            <person name="Tsushima A."/>
            <person name="Narusaka M."/>
            <person name="Narusaka Y."/>
            <person name="Takano Y."/>
            <person name="Kubo Y."/>
            <person name="Shirasu K."/>
        </authorList>
    </citation>
    <scope>GENOME REANNOTATION</scope>
    <source>
        <strain evidence="5">104-T / ATCC 96160 / CBS 514.97 / LARS 414 / MAFF 240422</strain>
    </source>
</reference>
<accession>A0A484FMA0</accession>
<dbReference type="Proteomes" id="UP000014480">
    <property type="component" value="Unassembled WGS sequence"/>
</dbReference>
<proteinExistence type="predicted"/>
<evidence type="ECO:0000259" key="3">
    <source>
        <dbReference type="PROSITE" id="PS50103"/>
    </source>
</evidence>
<keyword evidence="1" id="KW-0862">Zinc</keyword>
<feature type="region of interest" description="Disordered" evidence="2">
    <location>
        <begin position="282"/>
        <end position="351"/>
    </location>
</feature>
<evidence type="ECO:0000313" key="4">
    <source>
        <dbReference type="EMBL" id="TDZ18775.1"/>
    </source>
</evidence>